<dbReference type="PRINTS" id="PR00625">
    <property type="entry name" value="JDOMAIN"/>
</dbReference>
<proteinExistence type="predicted"/>
<dbReference type="SUPFAM" id="SSF46565">
    <property type="entry name" value="Chaperone J-domain"/>
    <property type="match status" value="1"/>
</dbReference>
<dbReference type="PANTHER" id="PTHR43096:SF52">
    <property type="entry name" value="DNAJ HOMOLOG 1, MITOCHONDRIAL-RELATED"/>
    <property type="match status" value="1"/>
</dbReference>
<dbReference type="Proteomes" id="UP001165423">
    <property type="component" value="Unassembled WGS sequence"/>
</dbReference>
<feature type="domain" description="J" evidence="2">
    <location>
        <begin position="5"/>
        <end position="69"/>
    </location>
</feature>
<keyword evidence="1" id="KW-0143">Chaperone</keyword>
<dbReference type="SUPFAM" id="SSF49493">
    <property type="entry name" value="HSP40/DnaJ peptide-binding domain"/>
    <property type="match status" value="2"/>
</dbReference>
<dbReference type="PROSITE" id="PS50076">
    <property type="entry name" value="DNAJ_2"/>
    <property type="match status" value="1"/>
</dbReference>
<organism evidence="3 4">
    <name type="scientific">Cognatiluteimonas sedimenti</name>
    <dbReference type="NCBI Taxonomy" id="2927791"/>
    <lineage>
        <taxon>Bacteria</taxon>
        <taxon>Pseudomonadati</taxon>
        <taxon>Pseudomonadota</taxon>
        <taxon>Gammaproteobacteria</taxon>
        <taxon>Lysobacterales</taxon>
        <taxon>Lysobacteraceae</taxon>
        <taxon>Cognatiluteimonas</taxon>
    </lineage>
</organism>
<dbReference type="InterPro" id="IPR036869">
    <property type="entry name" value="J_dom_sf"/>
</dbReference>
<evidence type="ECO:0000256" key="1">
    <source>
        <dbReference type="ARBA" id="ARBA00023186"/>
    </source>
</evidence>
<dbReference type="Gene3D" id="2.60.260.20">
    <property type="entry name" value="Urease metallochaperone UreE, N-terminal domain"/>
    <property type="match status" value="2"/>
</dbReference>
<dbReference type="SMART" id="SM00271">
    <property type="entry name" value="DnaJ"/>
    <property type="match status" value="1"/>
</dbReference>
<dbReference type="InterPro" id="IPR018253">
    <property type="entry name" value="DnaJ_domain_CS"/>
</dbReference>
<accession>A0ABT0A1T2</accession>
<dbReference type="CDD" id="cd10747">
    <property type="entry name" value="DnaJ_C"/>
    <property type="match status" value="1"/>
</dbReference>
<comment type="caution">
    <text evidence="3">The sequence shown here is derived from an EMBL/GenBank/DDBJ whole genome shotgun (WGS) entry which is preliminary data.</text>
</comment>
<dbReference type="PANTHER" id="PTHR43096">
    <property type="entry name" value="DNAJ HOMOLOG 1, MITOCHONDRIAL-RELATED"/>
    <property type="match status" value="1"/>
</dbReference>
<dbReference type="InterPro" id="IPR001623">
    <property type="entry name" value="DnaJ_domain"/>
</dbReference>
<dbReference type="InterPro" id="IPR002939">
    <property type="entry name" value="DnaJ_C"/>
</dbReference>
<evidence type="ECO:0000259" key="2">
    <source>
        <dbReference type="PROSITE" id="PS50076"/>
    </source>
</evidence>
<keyword evidence="4" id="KW-1185">Reference proteome</keyword>
<dbReference type="Gene3D" id="1.10.287.110">
    <property type="entry name" value="DnaJ domain"/>
    <property type="match status" value="1"/>
</dbReference>
<dbReference type="EMBL" id="JALGCL010000001">
    <property type="protein sequence ID" value="MCJ0824939.1"/>
    <property type="molecule type" value="Genomic_DNA"/>
</dbReference>
<protein>
    <submittedName>
        <fullName evidence="3">DnaJ domain-containing protein</fullName>
    </submittedName>
</protein>
<dbReference type="RefSeq" id="WP_243319121.1">
    <property type="nucleotide sequence ID" value="NZ_JALGCL010000001.1"/>
</dbReference>
<gene>
    <name evidence="3" type="ORF">MQC88_03015</name>
</gene>
<evidence type="ECO:0000313" key="4">
    <source>
        <dbReference type="Proteomes" id="UP001165423"/>
    </source>
</evidence>
<dbReference type="CDD" id="cd06257">
    <property type="entry name" value="DnaJ"/>
    <property type="match status" value="1"/>
</dbReference>
<dbReference type="Pfam" id="PF01556">
    <property type="entry name" value="DnaJ_C"/>
    <property type="match status" value="1"/>
</dbReference>
<dbReference type="Pfam" id="PF00226">
    <property type="entry name" value="DnaJ"/>
    <property type="match status" value="1"/>
</dbReference>
<dbReference type="PROSITE" id="PS00636">
    <property type="entry name" value="DNAJ_1"/>
    <property type="match status" value="1"/>
</dbReference>
<reference evidence="3 4" key="1">
    <citation type="submission" date="2022-03" db="EMBL/GenBank/DDBJ databases">
        <title>Luteimonas soily sp. nov., a novel bacterium isolated from the soil.</title>
        <authorList>
            <person name="Zhang X."/>
        </authorList>
    </citation>
    <scope>NUCLEOTIDE SEQUENCE [LARGE SCALE GENOMIC DNA]</scope>
    <source>
        <strain evidence="3 4">50</strain>
    </source>
</reference>
<evidence type="ECO:0000313" key="3">
    <source>
        <dbReference type="EMBL" id="MCJ0824939.1"/>
    </source>
</evidence>
<name>A0ABT0A1T2_9GAMM</name>
<dbReference type="InterPro" id="IPR008971">
    <property type="entry name" value="HSP40/DnaJ_pept-bd"/>
</dbReference>
<sequence>MQFKDYYDILGVEPSAGEAEIKTAYRRLARKYHPDVSKEAGAEEKFKAVNEAYEALRDPAKRHAYDQLRARGYRPGDEVQPPPGGFGQGGAQGDFDFDEIFAGGGAGGGFSDFFEEMFGRRRGGRAAPGFGGARGPQPRGPAPDQVRRARLAVPLEAVYRGDSVRIGINGKTLDVRVPKGVKPGQAIRLAGQGGRGGDLLLEIEYAAHPQFEVDGRNIIHVLPVAPWEAALGATVSVPTLGGPVELKIPADSEAGRKLRLRGRGLPGAPAGDQIVELEVLAPKADAEAQREAYAALRDAFGDDWRRA</sequence>